<sequence length="46" mass="5290">MRKEHISYLSAAIFIIYGLVSHKLIFLVLGFVLLIVGLANYIRQQK</sequence>
<keyword evidence="3" id="KW-1185">Reference proteome</keyword>
<protein>
    <submittedName>
        <fullName evidence="2">Membrane protein</fullName>
    </submittedName>
</protein>
<evidence type="ECO:0000256" key="1">
    <source>
        <dbReference type="SAM" id="Phobius"/>
    </source>
</evidence>
<feature type="transmembrane region" description="Helical" evidence="1">
    <location>
        <begin position="6"/>
        <end position="39"/>
    </location>
</feature>
<accession>A0ABM5QJK1</accession>
<dbReference type="GeneID" id="52244620"/>
<keyword evidence="1" id="KW-0472">Membrane</keyword>
<evidence type="ECO:0000313" key="3">
    <source>
        <dbReference type="Proteomes" id="UP000025245"/>
    </source>
</evidence>
<keyword evidence="1" id="KW-0812">Transmembrane</keyword>
<proteinExistence type="predicted"/>
<dbReference type="RefSeq" id="WP_003101244.1">
    <property type="nucleotide sequence ID" value="NZ_CP010783.1"/>
</dbReference>
<reference evidence="2 3" key="1">
    <citation type="journal article" date="2014" name="Genome Announc.">
        <title>Complete Genome Sequence of a Virulent Strain, Streptococcus iniae ISET0901, Isolated from Diseased Tilapia.</title>
        <authorList>
            <person name="Pridgeon J.W."/>
            <person name="Zhang D."/>
            <person name="Zhang L."/>
        </authorList>
    </citation>
    <scope>NUCLEOTIDE SEQUENCE [LARGE SCALE GENOMIC DNA]</scope>
    <source>
        <strain evidence="2 3">ISET0901</strain>
    </source>
</reference>
<keyword evidence="1" id="KW-1133">Transmembrane helix</keyword>
<dbReference type="Proteomes" id="UP000025245">
    <property type="component" value="Chromosome"/>
</dbReference>
<evidence type="ECO:0000313" key="2">
    <source>
        <dbReference type="EMBL" id="AHY16079.1"/>
    </source>
</evidence>
<dbReference type="EMBL" id="CP007586">
    <property type="protein sequence ID" value="AHY16079.1"/>
    <property type="molecule type" value="Genomic_DNA"/>
</dbReference>
<gene>
    <name evidence="2" type="ORF">DQ08_06355</name>
</gene>
<organism evidence="2 3">
    <name type="scientific">Streptococcus iniae</name>
    <name type="common">Streptococcus shiloi</name>
    <dbReference type="NCBI Taxonomy" id="1346"/>
    <lineage>
        <taxon>Bacteria</taxon>
        <taxon>Bacillati</taxon>
        <taxon>Bacillota</taxon>
        <taxon>Bacilli</taxon>
        <taxon>Lactobacillales</taxon>
        <taxon>Streptococcaceae</taxon>
        <taxon>Streptococcus</taxon>
    </lineage>
</organism>
<name>A0ABM5QJK1_STRIN</name>